<keyword evidence="1" id="KW-0472">Membrane</keyword>
<feature type="non-terminal residue" evidence="2">
    <location>
        <position position="1"/>
    </location>
</feature>
<organism evidence="2 3">
    <name type="scientific">Methanosarcina mazei</name>
    <name type="common">Methanosarcina frisia</name>
    <dbReference type="NCBI Taxonomy" id="2209"/>
    <lineage>
        <taxon>Archaea</taxon>
        <taxon>Methanobacteriati</taxon>
        <taxon>Methanobacteriota</taxon>
        <taxon>Stenosarchaea group</taxon>
        <taxon>Methanomicrobia</taxon>
        <taxon>Methanosarcinales</taxon>
        <taxon>Methanosarcinaceae</taxon>
        <taxon>Methanosarcina</taxon>
    </lineage>
</organism>
<name>A0A0F8M4F7_METMZ</name>
<dbReference type="Proteomes" id="UP000034227">
    <property type="component" value="Unassembled WGS sequence"/>
</dbReference>
<comment type="caution">
    <text evidence="2">The sequence shown here is derived from an EMBL/GenBank/DDBJ whole genome shotgun (WGS) entry which is preliminary data.</text>
</comment>
<dbReference type="PATRIC" id="fig|2209.49.peg.3484"/>
<evidence type="ECO:0000313" key="3">
    <source>
        <dbReference type="Proteomes" id="UP000034227"/>
    </source>
</evidence>
<proteinExistence type="predicted"/>
<evidence type="ECO:0000256" key="1">
    <source>
        <dbReference type="SAM" id="Phobius"/>
    </source>
</evidence>
<evidence type="ECO:0000313" key="2">
    <source>
        <dbReference type="EMBL" id="KKH23415.1"/>
    </source>
</evidence>
<dbReference type="EMBL" id="JJQD01000197">
    <property type="protein sequence ID" value="KKH23415.1"/>
    <property type="molecule type" value="Genomic_DNA"/>
</dbReference>
<dbReference type="AlphaFoldDB" id="A0A0F8M4F7"/>
<protein>
    <submittedName>
        <fullName evidence="2">Uncharacterized protein</fullName>
    </submittedName>
</protein>
<keyword evidence="1" id="KW-1133">Transmembrane helix</keyword>
<keyword evidence="1" id="KW-0812">Transmembrane</keyword>
<reference evidence="2 3" key="1">
    <citation type="journal article" date="2015" name="ISME J.">
        <title>Genomic and phenotypic differentiation among Methanosarcina mazei populations from Columbia River sediment.</title>
        <authorList>
            <person name="Youngblut N.D."/>
            <person name="Wirth J.S."/>
            <person name="Henriksen J.R."/>
            <person name="Smith M."/>
            <person name="Simon H."/>
            <person name="Metcalf W.W."/>
            <person name="Whitaker R.J."/>
        </authorList>
    </citation>
    <scope>NUCLEOTIDE SEQUENCE [LARGE SCALE GENOMIC DNA]</scope>
    <source>
        <strain evidence="2 3">1.F.A.2.8</strain>
    </source>
</reference>
<dbReference type="RefSeq" id="WP_048047789.1">
    <property type="nucleotide sequence ID" value="NZ_JJQN01000195.1"/>
</dbReference>
<sequence length="67" mass="7449">PYDPPLPNPLTLLLITLYFLFTFTGACYGFIASAGLFAEPIDKSLVFTGQKPAFFCLMQKVIMKLLT</sequence>
<gene>
    <name evidence="2" type="ORF">DU58_16300</name>
</gene>
<accession>A0A0F8M4F7</accession>
<feature type="transmembrane region" description="Helical" evidence="1">
    <location>
        <begin position="12"/>
        <end position="38"/>
    </location>
</feature>